<evidence type="ECO:0008006" key="3">
    <source>
        <dbReference type="Google" id="ProtNLM"/>
    </source>
</evidence>
<dbReference type="PANTHER" id="PTHR41775:SF1">
    <property type="entry name" value="PEPTIDASE M6-LIKE DOMAIN-CONTAINING PROTEIN"/>
    <property type="match status" value="1"/>
</dbReference>
<dbReference type="Proteomes" id="UP000533905">
    <property type="component" value="Unassembled WGS sequence"/>
</dbReference>
<keyword evidence="2" id="KW-1185">Reference proteome</keyword>
<dbReference type="AlphaFoldDB" id="A0A7Y2JZB2"/>
<protein>
    <recommendedName>
        <fullName evidence="3">Peptidase M6-like domain-containing protein</fullName>
    </recommendedName>
</protein>
<dbReference type="RefSeq" id="WP_171084566.1">
    <property type="nucleotide sequence ID" value="NZ_JABAIV010000003.1"/>
</dbReference>
<dbReference type="EMBL" id="JABAIV010000003">
    <property type="protein sequence ID" value="NNG23735.1"/>
    <property type="molecule type" value="Genomic_DNA"/>
</dbReference>
<name>A0A7Y2JZB2_9BURK</name>
<evidence type="ECO:0000313" key="1">
    <source>
        <dbReference type="EMBL" id="NNG23735.1"/>
    </source>
</evidence>
<evidence type="ECO:0000313" key="2">
    <source>
        <dbReference type="Proteomes" id="UP000533905"/>
    </source>
</evidence>
<dbReference type="PANTHER" id="PTHR41775">
    <property type="entry name" value="SECRETED PROTEIN-RELATED"/>
    <property type="match status" value="1"/>
</dbReference>
<accession>A0A7Y2JZB2</accession>
<sequence length="466" mass="50647">MTADGVFQFLAANADGSLYLQLAASTRYEFDTVEPNGSATTLQRRRYQVDVAPSGAATVQDQDADARGVVAVTLAMTAVAGPEVQQRQDALRAIAAQPVASFRQTSQCQLLDTVSPQRSFGTDVSAGFPRVRTRLPSFGRVRSLIIPVDFPEATGKDDPGILFTPLAKEVSDFYARQSYGRLAFDFEILPNWVRMPFNPSNYGFTAVNGSGDFTSYRNNIFAMIDKQVDFSQYDAVYILVPKDLPMSKMGYGPAITGPTFTLTGYIINGATGGADMYLSPGNEWRWMAHETGHAFGLVDEDLDHKTQTLGHWGIMAMNRSRNAIEHIGWDRYLMGWLPEEQVACLPMACLGSNGISVTLGPLVRQSLDTKAAMVPLSSTKILVMESRKNEGYDHIASNNEGVLVYTVDMTIGTLKGGYRTVRRPGSIDPAFEDAALRVGESVTVDGVTVTVTASSKDGDTVKVSLP</sequence>
<reference evidence="1 2" key="1">
    <citation type="submission" date="2020-04" db="EMBL/GenBank/DDBJ databases">
        <title>Massilia sp. nov., a cold adapted bacteria isolated from Arctic soil.</title>
        <authorList>
            <person name="Son J."/>
            <person name="Ka J.-O."/>
        </authorList>
    </citation>
    <scope>NUCLEOTIDE SEQUENCE [LARGE SCALE GENOMIC DNA]</scope>
    <source>
        <strain evidence="1 2">ML15P13</strain>
    </source>
</reference>
<comment type="caution">
    <text evidence="1">The sequence shown here is derived from an EMBL/GenBank/DDBJ whole genome shotgun (WGS) entry which is preliminary data.</text>
</comment>
<gene>
    <name evidence="1" type="ORF">HGB41_12095</name>
</gene>
<dbReference type="SUPFAM" id="SSF55486">
    <property type="entry name" value="Metalloproteases ('zincins'), catalytic domain"/>
    <property type="match status" value="1"/>
</dbReference>
<organism evidence="1 2">
    <name type="scientific">Telluria aromaticivorans</name>
    <dbReference type="NCBI Taxonomy" id="2725995"/>
    <lineage>
        <taxon>Bacteria</taxon>
        <taxon>Pseudomonadati</taxon>
        <taxon>Pseudomonadota</taxon>
        <taxon>Betaproteobacteria</taxon>
        <taxon>Burkholderiales</taxon>
        <taxon>Oxalobacteraceae</taxon>
        <taxon>Telluria group</taxon>
        <taxon>Telluria</taxon>
    </lineage>
</organism>
<proteinExistence type="predicted"/>